<evidence type="ECO:0000313" key="6">
    <source>
        <dbReference type="Proteomes" id="UP000240638"/>
    </source>
</evidence>
<keyword evidence="5" id="KW-1185">Reference proteome</keyword>
<evidence type="ECO:0000313" key="3">
    <source>
        <dbReference type="EMBL" id="PMS37841.1"/>
    </source>
</evidence>
<dbReference type="RefSeq" id="WP_018439017.1">
    <property type="nucleotide sequence ID" value="NZ_KB890164.1"/>
</dbReference>
<dbReference type="InterPro" id="IPR011006">
    <property type="entry name" value="CheY-like_superfamily"/>
</dbReference>
<evidence type="ECO:0000259" key="2">
    <source>
        <dbReference type="PROSITE" id="PS50110"/>
    </source>
</evidence>
<dbReference type="SUPFAM" id="SSF52172">
    <property type="entry name" value="CheY-like"/>
    <property type="match status" value="1"/>
</dbReference>
<dbReference type="OrthoDB" id="9793549at2"/>
<name>A0A2N7X8B6_9BURK</name>
<dbReference type="CDD" id="cd17557">
    <property type="entry name" value="REC_Rcp-like"/>
    <property type="match status" value="1"/>
</dbReference>
<proteinExistence type="predicted"/>
<evidence type="ECO:0000256" key="1">
    <source>
        <dbReference type="PROSITE-ProRule" id="PRU00169"/>
    </source>
</evidence>
<gene>
    <name evidence="3" type="ORF">C0Z20_03165</name>
    <name evidence="4" type="ORF">C9I57_29515</name>
</gene>
<protein>
    <submittedName>
        <fullName evidence="3">Response regulator</fullName>
    </submittedName>
</protein>
<reference evidence="3 5" key="1">
    <citation type="submission" date="2018-01" db="EMBL/GenBank/DDBJ databases">
        <title>Whole genome analyses suggest that Burkholderia sensu lato contains two further novel genera in the rhizoxinica-symbiotica group Mycetohabitans gen. nov., and Trinickia gen. nov.: implications for the evolution of diazotrophy and nodulation in the Burkholderiaceae.</title>
        <authorList>
            <person name="Estrada-de los Santos P."/>
            <person name="Palmer M."/>
            <person name="Chavez-Ramirez B."/>
            <person name="Beukes C."/>
            <person name="Steenkamp E.T."/>
            <person name="Hirsch A.M."/>
            <person name="Manyaka P."/>
            <person name="Maluk M."/>
            <person name="Lafos M."/>
            <person name="Crook M."/>
            <person name="Gross E."/>
            <person name="Simon M.F."/>
            <person name="Bueno dos Reis Junior F."/>
            <person name="Poole P.S."/>
            <person name="Venter S.N."/>
            <person name="James E.K."/>
        </authorList>
    </citation>
    <scope>NUCLEOTIDE SEQUENCE [LARGE SCALE GENOMIC DNA]</scope>
    <source>
        <strain evidence="3 5">JPY 581</strain>
    </source>
</reference>
<dbReference type="Proteomes" id="UP000240638">
    <property type="component" value="Unassembled WGS sequence"/>
</dbReference>
<keyword evidence="1" id="KW-0597">Phosphoprotein</keyword>
<dbReference type="PROSITE" id="PS50110">
    <property type="entry name" value="RESPONSE_REGULATORY"/>
    <property type="match status" value="1"/>
</dbReference>
<organism evidence="3 5">
    <name type="scientific">Trinickia symbiotica</name>
    <dbReference type="NCBI Taxonomy" id="863227"/>
    <lineage>
        <taxon>Bacteria</taxon>
        <taxon>Pseudomonadati</taxon>
        <taxon>Pseudomonadota</taxon>
        <taxon>Betaproteobacteria</taxon>
        <taxon>Burkholderiales</taxon>
        <taxon>Burkholderiaceae</taxon>
        <taxon>Trinickia</taxon>
    </lineage>
</organism>
<dbReference type="SMART" id="SM00448">
    <property type="entry name" value="REC"/>
    <property type="match status" value="1"/>
</dbReference>
<dbReference type="PANTHER" id="PTHR44520">
    <property type="entry name" value="RESPONSE REGULATOR RCP1-RELATED"/>
    <property type="match status" value="1"/>
</dbReference>
<dbReference type="STRING" id="863227.GCA_000373005_00508"/>
<dbReference type="InterPro" id="IPR052893">
    <property type="entry name" value="TCS_response_regulator"/>
</dbReference>
<dbReference type="GO" id="GO:0000160">
    <property type="term" value="P:phosphorelay signal transduction system"/>
    <property type="evidence" value="ECO:0007669"/>
    <property type="project" value="InterPro"/>
</dbReference>
<dbReference type="InterPro" id="IPR001789">
    <property type="entry name" value="Sig_transdc_resp-reg_receiver"/>
</dbReference>
<dbReference type="Proteomes" id="UP000235777">
    <property type="component" value="Unassembled WGS sequence"/>
</dbReference>
<dbReference type="Gene3D" id="3.40.50.2300">
    <property type="match status" value="1"/>
</dbReference>
<reference evidence="4 6" key="2">
    <citation type="submission" date="2018-03" db="EMBL/GenBank/DDBJ databases">
        <title>Whole genome analyses suggest that Burkholderia sensu lato contains two further novel genera in the rhizoxinica-symbiotica group Mycetohabitans gen. nov., and Trinickia gen. nov.: implications for the evolution of diazotrophy and nodulation in the Burkholderiaceae.</title>
        <authorList>
            <person name="Estrada De Los Santos P."/>
            <person name="Palmer M."/>
            <person name="Chavez-Ramirez B."/>
            <person name="Steenkamp E.T."/>
            <person name="Hirsch A.M."/>
            <person name="Manyaka P."/>
            <person name="Maluk M."/>
            <person name="Lafos M."/>
            <person name="Crook M."/>
            <person name="Gross E."/>
            <person name="Simon M.F."/>
            <person name="Bueno Dos Reis Junior F."/>
            <person name="Poole P.S."/>
            <person name="Venter S.N."/>
            <person name="James E.K."/>
        </authorList>
    </citation>
    <scope>NUCLEOTIDE SEQUENCE [LARGE SCALE GENOMIC DNA]</scope>
    <source>
        <strain evidence="4 6">JPY-366</strain>
    </source>
</reference>
<dbReference type="AlphaFoldDB" id="A0A2N7X8B6"/>
<dbReference type="PANTHER" id="PTHR44520:SF2">
    <property type="entry name" value="RESPONSE REGULATOR RCP1"/>
    <property type="match status" value="1"/>
</dbReference>
<feature type="modified residue" description="4-aspartylphosphate" evidence="1">
    <location>
        <position position="74"/>
    </location>
</feature>
<sequence length="156" mass="17196">MHTGLGPAGGQTVSIILIEDDDGHATLIERNLRRAGLTNGFIRLADGQQALDYFFGDDARFVLEPPPASVILLDLKMPRIDGLEVLRRLKADKRTASLPVIVLTTTDDPREIERCYELGCNVYVTKPVEYDAFIEAVRRLGFFLQVVKLPTGAGGQ</sequence>
<evidence type="ECO:0000313" key="4">
    <source>
        <dbReference type="EMBL" id="PTB17207.1"/>
    </source>
</evidence>
<evidence type="ECO:0000313" key="5">
    <source>
        <dbReference type="Proteomes" id="UP000235777"/>
    </source>
</evidence>
<dbReference type="Pfam" id="PF00072">
    <property type="entry name" value="Response_reg"/>
    <property type="match status" value="1"/>
</dbReference>
<dbReference type="EMBL" id="PYUC01000022">
    <property type="protein sequence ID" value="PTB17207.1"/>
    <property type="molecule type" value="Genomic_DNA"/>
</dbReference>
<feature type="domain" description="Response regulatory" evidence="2">
    <location>
        <begin position="14"/>
        <end position="141"/>
    </location>
</feature>
<dbReference type="EMBL" id="PNYC01000002">
    <property type="protein sequence ID" value="PMS37841.1"/>
    <property type="molecule type" value="Genomic_DNA"/>
</dbReference>
<accession>A0A2N7X8B6</accession>
<comment type="caution">
    <text evidence="3">The sequence shown here is derived from an EMBL/GenBank/DDBJ whole genome shotgun (WGS) entry which is preliminary data.</text>
</comment>